<evidence type="ECO:0000313" key="2">
    <source>
        <dbReference type="Proteomes" id="UP000244915"/>
    </source>
</evidence>
<accession>A0A2U8HGP7</accession>
<dbReference type="EMBL" id="CP022190">
    <property type="protein sequence ID" value="AWI85149.1"/>
    <property type="molecule type" value="Genomic_DNA"/>
</dbReference>
<name>A0A2U8HGP7_9RHOB</name>
<evidence type="ECO:0000313" key="1">
    <source>
        <dbReference type="EMBL" id="AWI85149.1"/>
    </source>
</evidence>
<dbReference type="KEGG" id="ypac:CEW88_15470"/>
<dbReference type="AlphaFoldDB" id="A0A2U8HGP7"/>
<gene>
    <name evidence="1" type="ORF">CEW88_15470</name>
</gene>
<dbReference type="Proteomes" id="UP000244915">
    <property type="component" value="Chromosome 2"/>
</dbReference>
<organism evidence="1 2">
    <name type="scientific">Alloyangia pacifica</name>
    <dbReference type="NCBI Taxonomy" id="311180"/>
    <lineage>
        <taxon>Bacteria</taxon>
        <taxon>Pseudomonadati</taxon>
        <taxon>Pseudomonadota</taxon>
        <taxon>Alphaproteobacteria</taxon>
        <taxon>Rhodobacterales</taxon>
        <taxon>Roseobacteraceae</taxon>
        <taxon>Alloyangia</taxon>
    </lineage>
</organism>
<protein>
    <submittedName>
        <fullName evidence="1">Uncharacterized protein</fullName>
    </submittedName>
</protein>
<reference evidence="1 2" key="1">
    <citation type="submission" date="2017-06" db="EMBL/GenBank/DDBJ databases">
        <title>Yangia sp. YSBP01 complete genome sequence.</title>
        <authorList>
            <person name="Woo J.-H."/>
            <person name="Kim H.-S."/>
        </authorList>
    </citation>
    <scope>NUCLEOTIDE SEQUENCE [LARGE SCALE GENOMIC DNA]</scope>
    <source>
        <strain evidence="1 2">YSBP01</strain>
    </source>
</reference>
<dbReference type="OrthoDB" id="7866250at2"/>
<sequence length="134" mass="15284">MGDHPNPDDVFRANSKIARDALDKLARELRTEDQHDRAAICESASRVIDTTSRGYMLATEEIRRLSPIEDPFWMVCRKPRHLDAKTEPKRRFPRIEAARDEARRLACALGVSFVILVAIEEIAPQDTKPGRLPH</sequence>
<proteinExistence type="predicted"/>
<dbReference type="RefSeq" id="WP_108968637.1">
    <property type="nucleotide sequence ID" value="NZ_CP022190.1"/>
</dbReference>